<proteinExistence type="predicted"/>
<gene>
    <name evidence="1" type="ORF">AS033_01010</name>
</gene>
<dbReference type="AlphaFoldDB" id="A0A0V8GI84"/>
<protein>
    <submittedName>
        <fullName evidence="1">Uncharacterized protein</fullName>
    </submittedName>
</protein>
<dbReference type="Proteomes" id="UP000053797">
    <property type="component" value="Unassembled WGS sequence"/>
</dbReference>
<sequence length="398" mass="46383">MIGITIVSEQDGWLQRSRPSSAMRHFCETHRFSLDVFDYDMHTFEDLLDYMDFQEYEHYLFILQGEGERTLRLVAYLQQQMLHVQFHLIRAEGDIVFGQPDFLNGLELPLIFEDEKLVLPIVQNELLSLMTGVHRYASLFQPQPLRHVYIEDSSLLNRIPASFFTSMTVNSIVYFDHPMRHDLPIIELMSRTPVLLAFVDTLSPPLETRLDVLSRAELARQLERWKDTGWIQNERFAGILDYATQAGLKNSHRLFFFEDGIYADRQKTDRLSSDISLMVEQRAGQLEAMATPKELELFPLLYQLAGSFSGESRFVTPYSDLELPRTIGRIGPLTLIGIQNEEGYFAFDLTSMQLFETNEAFLWILEADQKEQFDVLPERLGADYAEAIRYYKELMYHE</sequence>
<dbReference type="RefSeq" id="WP_058264595.1">
    <property type="nucleotide sequence ID" value="NZ_FMYN01000001.1"/>
</dbReference>
<dbReference type="EMBL" id="LNQL01000001">
    <property type="protein sequence ID" value="KSU49979.1"/>
    <property type="molecule type" value="Genomic_DNA"/>
</dbReference>
<evidence type="ECO:0000313" key="1">
    <source>
        <dbReference type="EMBL" id="KSU49979.1"/>
    </source>
</evidence>
<name>A0A0V8GI84_9BACL</name>
<reference evidence="1 2" key="1">
    <citation type="journal article" date="2015" name="Int. J. Syst. Evol. Microbiol.">
        <title>Exiguobacterium enclense sp. nov., isolated from sediment.</title>
        <authorList>
            <person name="Dastager S.G."/>
            <person name="Mawlankar R."/>
            <person name="Sonalkar V.V."/>
            <person name="Thorat M.N."/>
            <person name="Mual P."/>
            <person name="Verma A."/>
            <person name="Krishnamurthi S."/>
            <person name="Tang S.K."/>
            <person name="Li W.J."/>
        </authorList>
    </citation>
    <scope>NUCLEOTIDE SEQUENCE [LARGE SCALE GENOMIC DNA]</scope>
    <source>
        <strain evidence="1 2">NIO-1109</strain>
    </source>
</reference>
<accession>A0A0V8GI84</accession>
<evidence type="ECO:0000313" key="2">
    <source>
        <dbReference type="Proteomes" id="UP000053797"/>
    </source>
</evidence>
<dbReference type="OrthoDB" id="2349752at2"/>
<organism evidence="1 2">
    <name type="scientific">Exiguobacterium indicum</name>
    <dbReference type="NCBI Taxonomy" id="296995"/>
    <lineage>
        <taxon>Bacteria</taxon>
        <taxon>Bacillati</taxon>
        <taxon>Bacillota</taxon>
        <taxon>Bacilli</taxon>
        <taxon>Bacillales</taxon>
        <taxon>Bacillales Family XII. Incertae Sedis</taxon>
        <taxon>Exiguobacterium</taxon>
    </lineage>
</organism>
<comment type="caution">
    <text evidence="1">The sequence shown here is derived from an EMBL/GenBank/DDBJ whole genome shotgun (WGS) entry which is preliminary data.</text>
</comment>